<dbReference type="GO" id="GO:0005737">
    <property type="term" value="C:cytoplasm"/>
    <property type="evidence" value="ECO:0007669"/>
    <property type="project" value="TreeGrafter"/>
</dbReference>
<keyword evidence="7 10" id="KW-0863">Zinc-finger</keyword>
<evidence type="ECO:0000313" key="12">
    <source>
        <dbReference type="EMBL" id="KAF8772174.1"/>
    </source>
</evidence>
<dbReference type="Proteomes" id="UP000636709">
    <property type="component" value="Unassembled WGS sequence"/>
</dbReference>
<evidence type="ECO:0000313" key="13">
    <source>
        <dbReference type="Proteomes" id="UP000636709"/>
    </source>
</evidence>
<comment type="catalytic activity">
    <reaction evidence="1">
        <text>S-ubiquitinyl-[E2 ubiquitin-conjugating enzyme]-L-cysteine + [acceptor protein]-L-lysine = [E2 ubiquitin-conjugating enzyme]-L-cysteine + N(6)-ubiquitinyl-[acceptor protein]-L-lysine.</text>
        <dbReference type="EC" id="2.3.2.27"/>
    </reaction>
</comment>
<keyword evidence="6" id="KW-0479">Metal-binding</keyword>
<name>A0A835KTQ4_9POAL</name>
<protein>
    <recommendedName>
        <fullName evidence="4">RING-type E3 ubiquitin transferase</fullName>
        <ecNumber evidence="4">2.3.2.27</ecNumber>
    </recommendedName>
</protein>
<dbReference type="UniPathway" id="UPA00143"/>
<dbReference type="EC" id="2.3.2.27" evidence="4"/>
<keyword evidence="13" id="KW-1185">Reference proteome</keyword>
<dbReference type="EMBL" id="JACEFO010000426">
    <property type="protein sequence ID" value="KAF8772174.1"/>
    <property type="molecule type" value="Genomic_DNA"/>
</dbReference>
<dbReference type="InterPro" id="IPR052088">
    <property type="entry name" value="E3_ubiquitin-ligase_SINA"/>
</dbReference>
<evidence type="ECO:0000256" key="3">
    <source>
        <dbReference type="ARBA" id="ARBA00009119"/>
    </source>
</evidence>
<comment type="caution">
    <text evidence="12">The sequence shown here is derived from an EMBL/GenBank/DDBJ whole genome shotgun (WGS) entry which is preliminary data.</text>
</comment>
<organism evidence="12 13">
    <name type="scientific">Digitaria exilis</name>
    <dbReference type="NCBI Taxonomy" id="1010633"/>
    <lineage>
        <taxon>Eukaryota</taxon>
        <taxon>Viridiplantae</taxon>
        <taxon>Streptophyta</taxon>
        <taxon>Embryophyta</taxon>
        <taxon>Tracheophyta</taxon>
        <taxon>Spermatophyta</taxon>
        <taxon>Magnoliopsida</taxon>
        <taxon>Liliopsida</taxon>
        <taxon>Poales</taxon>
        <taxon>Poaceae</taxon>
        <taxon>PACMAD clade</taxon>
        <taxon>Panicoideae</taxon>
        <taxon>Panicodae</taxon>
        <taxon>Paniceae</taxon>
        <taxon>Anthephorinae</taxon>
        <taxon>Digitaria</taxon>
    </lineage>
</organism>
<evidence type="ECO:0000256" key="9">
    <source>
        <dbReference type="ARBA" id="ARBA00022833"/>
    </source>
</evidence>
<keyword evidence="8" id="KW-0833">Ubl conjugation pathway</keyword>
<keyword evidence="5" id="KW-0808">Transferase</keyword>
<evidence type="ECO:0000256" key="10">
    <source>
        <dbReference type="PROSITE-ProRule" id="PRU00455"/>
    </source>
</evidence>
<evidence type="ECO:0000256" key="8">
    <source>
        <dbReference type="ARBA" id="ARBA00022786"/>
    </source>
</evidence>
<dbReference type="OrthoDB" id="680811at2759"/>
<dbReference type="GO" id="GO:0016567">
    <property type="term" value="P:protein ubiquitination"/>
    <property type="evidence" value="ECO:0007669"/>
    <property type="project" value="UniProtKB-UniPathway"/>
</dbReference>
<evidence type="ECO:0000259" key="11">
    <source>
        <dbReference type="PROSITE" id="PS51081"/>
    </source>
</evidence>
<evidence type="ECO:0000256" key="6">
    <source>
        <dbReference type="ARBA" id="ARBA00022723"/>
    </source>
</evidence>
<feature type="domain" description="SIAH-type" evidence="11">
    <location>
        <begin position="83"/>
        <end position="140"/>
    </location>
</feature>
<dbReference type="InterPro" id="IPR013010">
    <property type="entry name" value="Znf_SIAH"/>
</dbReference>
<evidence type="ECO:0000256" key="1">
    <source>
        <dbReference type="ARBA" id="ARBA00000900"/>
    </source>
</evidence>
<dbReference type="PROSITE" id="PS51081">
    <property type="entry name" value="ZF_SIAH"/>
    <property type="match status" value="1"/>
</dbReference>
<evidence type="ECO:0000256" key="7">
    <source>
        <dbReference type="ARBA" id="ARBA00022771"/>
    </source>
</evidence>
<gene>
    <name evidence="12" type="ORF">HU200_006013</name>
</gene>
<dbReference type="GO" id="GO:0008270">
    <property type="term" value="F:zinc ion binding"/>
    <property type="evidence" value="ECO:0007669"/>
    <property type="project" value="UniProtKB-KW"/>
</dbReference>
<evidence type="ECO:0000256" key="4">
    <source>
        <dbReference type="ARBA" id="ARBA00012483"/>
    </source>
</evidence>
<dbReference type="SUPFAM" id="SSF49599">
    <property type="entry name" value="TRAF domain-like"/>
    <property type="match status" value="1"/>
</dbReference>
<keyword evidence="9" id="KW-0862">Zinc</keyword>
<reference evidence="12" key="1">
    <citation type="submission" date="2020-07" db="EMBL/GenBank/DDBJ databases">
        <title>Genome sequence and genetic diversity analysis of an under-domesticated orphan crop, white fonio (Digitaria exilis).</title>
        <authorList>
            <person name="Bennetzen J.L."/>
            <person name="Chen S."/>
            <person name="Ma X."/>
            <person name="Wang X."/>
            <person name="Yssel A.E.J."/>
            <person name="Chaluvadi S.R."/>
            <person name="Johnson M."/>
            <person name="Gangashetty P."/>
            <person name="Hamidou F."/>
            <person name="Sanogo M.D."/>
            <person name="Zwaenepoel A."/>
            <person name="Wallace J."/>
            <person name="Van De Peer Y."/>
            <person name="Van Deynze A."/>
        </authorList>
    </citation>
    <scope>NUCLEOTIDE SEQUENCE</scope>
    <source>
        <tissue evidence="12">Leaves</tissue>
    </source>
</reference>
<comment type="similarity">
    <text evidence="3">Belongs to the SINA (Seven in absentia) family.</text>
</comment>
<sequence length="287" mass="31022">MGKKEQQQDEGEERRTLDVTVDDLDALDCPLCFSPFDAPIFQCKNGHAACETCCTRIHDGLCSSCHEPIGEIRCRPLERAIACMLAPCAFAEHGCTRRLRYAEKAVHEALLCHYAPCVCPLPGCGYAGLDLRDHIQGAHAAAGDHVVVRFVGSATVTLRRGTPLVVLLQETDARVFLLLNGGDVPSGRSLSVVCVGPRLGSGKSMEYELRVVGGRRRRRRGAVAVGVGAGGVHAHVGGAPPDGGVLVRAGRILELLQRRLRHRPCPEAERRRATRPECLTAYPLIVV</sequence>
<dbReference type="Pfam" id="PF21362">
    <property type="entry name" value="Sina_RING"/>
    <property type="match status" value="1"/>
</dbReference>
<dbReference type="AlphaFoldDB" id="A0A835KTQ4"/>
<comment type="pathway">
    <text evidence="2">Protein modification; protein ubiquitination.</text>
</comment>
<proteinExistence type="inferred from homology"/>
<evidence type="ECO:0000256" key="2">
    <source>
        <dbReference type="ARBA" id="ARBA00004906"/>
    </source>
</evidence>
<dbReference type="InterPro" id="IPR013083">
    <property type="entry name" value="Znf_RING/FYVE/PHD"/>
</dbReference>
<evidence type="ECO:0000256" key="5">
    <source>
        <dbReference type="ARBA" id="ARBA00022679"/>
    </source>
</evidence>
<dbReference type="Gene3D" id="3.30.40.10">
    <property type="entry name" value="Zinc/RING finger domain, C3HC4 (zinc finger)"/>
    <property type="match status" value="1"/>
</dbReference>
<dbReference type="GO" id="GO:0061630">
    <property type="term" value="F:ubiquitin protein ligase activity"/>
    <property type="evidence" value="ECO:0007669"/>
    <property type="project" value="UniProtKB-EC"/>
</dbReference>
<accession>A0A835KTQ4</accession>
<dbReference type="PANTHER" id="PTHR10315:SF71">
    <property type="entry name" value="RING-TYPE E3 UBIQUITIN TRANSFERASE"/>
    <property type="match status" value="1"/>
</dbReference>
<dbReference type="InterPro" id="IPR049548">
    <property type="entry name" value="Sina-like_RING"/>
</dbReference>
<dbReference type="PANTHER" id="PTHR10315">
    <property type="entry name" value="E3 UBIQUITIN PROTEIN LIGASE SIAH"/>
    <property type="match status" value="1"/>
</dbReference>